<dbReference type="EMBL" id="CYYC01000009">
    <property type="protein sequence ID" value="CUM90458.1"/>
    <property type="molecule type" value="Genomic_DNA"/>
</dbReference>
<organism evidence="1 2">
    <name type="scientific">Anaerobutyricum hallii</name>
    <dbReference type="NCBI Taxonomy" id="39488"/>
    <lineage>
        <taxon>Bacteria</taxon>
        <taxon>Bacillati</taxon>
        <taxon>Bacillota</taxon>
        <taxon>Clostridia</taxon>
        <taxon>Lachnospirales</taxon>
        <taxon>Lachnospiraceae</taxon>
        <taxon>Anaerobutyricum</taxon>
    </lineage>
</organism>
<accession>A0A173SMQ7</accession>
<dbReference type="RefSeq" id="WP_055182683.1">
    <property type="nucleotide sequence ID" value="NZ_CAJLIF010000007.1"/>
</dbReference>
<proteinExistence type="predicted"/>
<gene>
    <name evidence="1" type="ORF">ERS852578_00985</name>
</gene>
<evidence type="ECO:0000313" key="1">
    <source>
        <dbReference type="EMBL" id="CUM90458.1"/>
    </source>
</evidence>
<dbReference type="AlphaFoldDB" id="A0A173SMQ7"/>
<name>A0A173SMQ7_9FIRM</name>
<dbReference type="Proteomes" id="UP000095390">
    <property type="component" value="Unassembled WGS sequence"/>
</dbReference>
<dbReference type="InterPro" id="IPR027417">
    <property type="entry name" value="P-loop_NTPase"/>
</dbReference>
<evidence type="ECO:0000313" key="2">
    <source>
        <dbReference type="Proteomes" id="UP000095390"/>
    </source>
</evidence>
<dbReference type="OrthoDB" id="565403at2"/>
<reference evidence="1 2" key="1">
    <citation type="submission" date="2015-09" db="EMBL/GenBank/DDBJ databases">
        <authorList>
            <consortium name="Pathogen Informatics"/>
        </authorList>
    </citation>
    <scope>NUCLEOTIDE SEQUENCE [LARGE SCALE GENOMIC DNA]</scope>
    <source>
        <strain evidence="1 2">2789STDY5834966</strain>
    </source>
</reference>
<sequence>MRTLYVHIGTPKTATTSIQMFCVENQKVLNKQSYSYPLLDFVYPHVAHRRNGHFLVGWVYKPGGQEDVEKEQELWENGLAMIHREFEKYDNVILSDENIWHSSNGRKFPFWAKLMQDAKEHDYQVKVIVYIRRQDGLANSWLSQQVKEGWNTNATIKWDSFQRKTRKVVFNYYLLLEKIAEVTGRENIIVRIFDRKKFKGKDHTIFSDFLEAIGVDYTDDFKITEEEANRSLTGNSQEILRIVNTVLPDDDKVRTLVRQAAQDCENYKDPQNNFVMFSEEEFNKFMGRYEKWNEAIAKDYLHQEEPLFDMKRKEGERWTPENRFMYEDIVRFFGGVVIRQQRYIEALQKDINTLKESRLEAAKGLEDANVDEETKKILQSLSEQIINQQKDIQRALENSEKIDAVRDKNQEVKVRSLTVGNELIDLRQDYDALQKETKKDSKAIRQESKERDKELKAMIRELEQTSLWFRLRRKWRHITGKDK</sequence>
<evidence type="ECO:0008006" key="3">
    <source>
        <dbReference type="Google" id="ProtNLM"/>
    </source>
</evidence>
<protein>
    <recommendedName>
        <fullName evidence="3">P-loop containing nucleoside triphosphate hydrolase</fullName>
    </recommendedName>
</protein>
<dbReference type="SUPFAM" id="SSF52540">
    <property type="entry name" value="P-loop containing nucleoside triphosphate hydrolases"/>
    <property type="match status" value="1"/>
</dbReference>